<feature type="transmembrane region" description="Helical" evidence="13">
    <location>
        <begin position="315"/>
        <end position="335"/>
    </location>
</feature>
<evidence type="ECO:0000256" key="10">
    <source>
        <dbReference type="ARBA" id="ARBA00023065"/>
    </source>
</evidence>
<comment type="subcellular location">
    <subcellularLocation>
        <location evidence="2">Cell membrane</location>
        <topology evidence="2">Multi-pass membrane protein</topology>
    </subcellularLocation>
</comment>
<evidence type="ECO:0000256" key="7">
    <source>
        <dbReference type="ARBA" id="ARBA00022475"/>
    </source>
</evidence>
<keyword evidence="15" id="KW-1185">Reference proteome</keyword>
<keyword evidence="8 13" id="KW-0812">Transmembrane</keyword>
<evidence type="ECO:0000313" key="14">
    <source>
        <dbReference type="EMBL" id="PHU40679.1"/>
    </source>
</evidence>
<keyword evidence="10" id="KW-0406">Ion transport</keyword>
<organism evidence="14 15">
    <name type="scientific">Pseudobutyrivibrio ruminis</name>
    <dbReference type="NCBI Taxonomy" id="46206"/>
    <lineage>
        <taxon>Bacteria</taxon>
        <taxon>Bacillati</taxon>
        <taxon>Bacillota</taxon>
        <taxon>Clostridia</taxon>
        <taxon>Lachnospirales</taxon>
        <taxon>Lachnospiraceae</taxon>
        <taxon>Pseudobutyrivibrio</taxon>
    </lineage>
</organism>
<evidence type="ECO:0000256" key="4">
    <source>
        <dbReference type="ARBA" id="ARBA00020268"/>
    </source>
</evidence>
<feature type="transmembrane region" description="Helical" evidence="13">
    <location>
        <begin position="412"/>
        <end position="436"/>
    </location>
</feature>
<feature type="transmembrane region" description="Helical" evidence="13">
    <location>
        <begin position="355"/>
        <end position="375"/>
    </location>
</feature>
<keyword evidence="11 13" id="KW-0472">Membrane</keyword>
<dbReference type="GO" id="GO:0015297">
    <property type="term" value="F:antiporter activity"/>
    <property type="evidence" value="ECO:0007669"/>
    <property type="project" value="UniProtKB-KW"/>
</dbReference>
<dbReference type="AlphaFoldDB" id="A0A2G3EBJ9"/>
<evidence type="ECO:0000256" key="6">
    <source>
        <dbReference type="ARBA" id="ARBA00022449"/>
    </source>
</evidence>
<dbReference type="InterPro" id="IPR002528">
    <property type="entry name" value="MATE_fam"/>
</dbReference>
<dbReference type="GO" id="GO:0042910">
    <property type="term" value="F:xenobiotic transmembrane transporter activity"/>
    <property type="evidence" value="ECO:0007669"/>
    <property type="project" value="InterPro"/>
</dbReference>
<evidence type="ECO:0000256" key="12">
    <source>
        <dbReference type="ARBA" id="ARBA00031636"/>
    </source>
</evidence>
<evidence type="ECO:0000256" key="1">
    <source>
        <dbReference type="ARBA" id="ARBA00003408"/>
    </source>
</evidence>
<evidence type="ECO:0000256" key="5">
    <source>
        <dbReference type="ARBA" id="ARBA00022448"/>
    </source>
</evidence>
<evidence type="ECO:0000256" key="11">
    <source>
        <dbReference type="ARBA" id="ARBA00023136"/>
    </source>
</evidence>
<keyword evidence="6" id="KW-0050">Antiport</keyword>
<dbReference type="Proteomes" id="UP000224317">
    <property type="component" value="Unassembled WGS sequence"/>
</dbReference>
<evidence type="ECO:0000256" key="9">
    <source>
        <dbReference type="ARBA" id="ARBA00022989"/>
    </source>
</evidence>
<comment type="function">
    <text evidence="1">Multidrug efflux pump.</text>
</comment>
<feature type="transmembrane region" description="Helical" evidence="13">
    <location>
        <begin position="387"/>
        <end position="406"/>
    </location>
</feature>
<dbReference type="PIRSF" id="PIRSF006603">
    <property type="entry name" value="DinF"/>
    <property type="match status" value="1"/>
</dbReference>
<gene>
    <name evidence="14" type="ORF">CSX00_04750</name>
</gene>
<keyword evidence="9 13" id="KW-1133">Transmembrane helix</keyword>
<dbReference type="EMBL" id="PDYH01000014">
    <property type="protein sequence ID" value="PHU40679.1"/>
    <property type="molecule type" value="Genomic_DNA"/>
</dbReference>
<comment type="caution">
    <text evidence="14">The sequence shown here is derived from an EMBL/GenBank/DDBJ whole genome shotgun (WGS) entry which is preliminary data.</text>
</comment>
<proteinExistence type="inferred from homology"/>
<dbReference type="CDD" id="cd13138">
    <property type="entry name" value="MATE_yoeA_like"/>
    <property type="match status" value="1"/>
</dbReference>
<dbReference type="InterPro" id="IPR050222">
    <property type="entry name" value="MATE_MdtK"/>
</dbReference>
<feature type="transmembrane region" description="Helical" evidence="13">
    <location>
        <begin position="48"/>
        <end position="68"/>
    </location>
</feature>
<keyword evidence="5" id="KW-0813">Transport</keyword>
<feature type="transmembrane region" description="Helical" evidence="13">
    <location>
        <begin position="88"/>
        <end position="114"/>
    </location>
</feature>
<evidence type="ECO:0000256" key="2">
    <source>
        <dbReference type="ARBA" id="ARBA00004651"/>
    </source>
</evidence>
<comment type="similarity">
    <text evidence="3">Belongs to the multi antimicrobial extrusion (MATE) (TC 2.A.66.1) family.</text>
</comment>
<accession>A0A2G3EBJ9</accession>
<dbReference type="GO" id="GO:0005886">
    <property type="term" value="C:plasma membrane"/>
    <property type="evidence" value="ECO:0007669"/>
    <property type="project" value="UniProtKB-SubCell"/>
</dbReference>
<evidence type="ECO:0000256" key="13">
    <source>
        <dbReference type="SAM" id="Phobius"/>
    </source>
</evidence>
<dbReference type="RefSeq" id="WP_099413000.1">
    <property type="nucleotide sequence ID" value="NZ_PDYH01000014.1"/>
</dbReference>
<reference evidence="14" key="1">
    <citation type="submission" date="2017-10" db="EMBL/GenBank/DDBJ databases">
        <title>Resolving the taxonomy of Roseburia spp., Eubacterium rectale and Agathobacter spp. through phylogenomic analysis.</title>
        <authorList>
            <person name="Sheridan P.O."/>
            <person name="Walker A.W."/>
            <person name="Duncan S.H."/>
            <person name="Scott K.P."/>
            <person name="Toole P.W.O."/>
            <person name="Luis P."/>
            <person name="Flint H.J."/>
        </authorList>
    </citation>
    <scope>NUCLEOTIDE SEQUENCE [LARGE SCALE GENOMIC DNA]</scope>
    <source>
        <strain evidence="14">JK10</strain>
    </source>
</reference>
<dbReference type="Pfam" id="PF01554">
    <property type="entry name" value="MatE"/>
    <property type="match status" value="2"/>
</dbReference>
<feature type="transmembrane region" description="Helical" evidence="13">
    <location>
        <begin position="134"/>
        <end position="155"/>
    </location>
</feature>
<dbReference type="InterPro" id="IPR048279">
    <property type="entry name" value="MdtK-like"/>
</dbReference>
<keyword evidence="7" id="KW-1003">Cell membrane</keyword>
<dbReference type="NCBIfam" id="TIGR00797">
    <property type="entry name" value="matE"/>
    <property type="match status" value="1"/>
</dbReference>
<feature type="transmembrane region" description="Helical" evidence="13">
    <location>
        <begin position="192"/>
        <end position="214"/>
    </location>
</feature>
<feature type="transmembrane region" description="Helical" evidence="13">
    <location>
        <begin position="162"/>
        <end position="186"/>
    </location>
</feature>
<sequence>MKRDMTSGNVMVSLLWFVVPLAIGNILQQLYNIIDTYIVGRYVGNDALAAVGSVSQLIFIFNAVIMGLKAGIAVTCSECVGRKDIKGFVVCSRAGLILVSTAALACTSVGFLLIKSFLKLISVPLEIREDASNYLSIIVLGLPLVFVFNYGIALAQSKGNSIITFIALLISTISNVVLDLIFIRGFKMGVKGAAFATVIAQFISAVIVIGTYMATLRTDRDESKTLKLQSNTFIDILKVSLPSMLQQGILSIGVVSISALINRCGYAMIAGVTIGGKIDGITSMPIVTIAEALSVFTAQNIGANKPERVLKGLKSAMGLCFALALILAVLIVFQGRYMISLFLAEPDNQIVNEGMGYMISILVMMFFMVVFRCFIGMFTGKKMMGPVILSFVFNIISRVAFAYNTFSFLGKYAVLIANPLSVLVGAISIISFYYYIEVRKNRIYDNRIRNNCYEQNIDCKCSLSGD</sequence>
<evidence type="ECO:0000313" key="15">
    <source>
        <dbReference type="Proteomes" id="UP000224317"/>
    </source>
</evidence>
<protein>
    <recommendedName>
        <fullName evidence="4">Probable multidrug resistance protein NorM</fullName>
    </recommendedName>
    <alternativeName>
        <fullName evidence="12">Multidrug-efflux transporter</fullName>
    </alternativeName>
</protein>
<dbReference type="PANTHER" id="PTHR43298">
    <property type="entry name" value="MULTIDRUG RESISTANCE PROTEIN NORM-RELATED"/>
    <property type="match status" value="1"/>
</dbReference>
<evidence type="ECO:0000256" key="8">
    <source>
        <dbReference type="ARBA" id="ARBA00022692"/>
    </source>
</evidence>
<evidence type="ECO:0000256" key="3">
    <source>
        <dbReference type="ARBA" id="ARBA00010199"/>
    </source>
</evidence>
<dbReference type="PANTHER" id="PTHR43298:SF2">
    <property type="entry name" value="FMN_FAD EXPORTER YEEO-RELATED"/>
    <property type="match status" value="1"/>
</dbReference>
<dbReference type="GO" id="GO:0006811">
    <property type="term" value="P:monoatomic ion transport"/>
    <property type="evidence" value="ECO:0007669"/>
    <property type="project" value="UniProtKB-KW"/>
</dbReference>
<name>A0A2G3EBJ9_9FIRM</name>